<proteinExistence type="predicted"/>
<feature type="transmembrane region" description="Helical" evidence="2">
    <location>
        <begin position="31"/>
        <end position="55"/>
    </location>
</feature>
<feature type="region of interest" description="Disordered" evidence="1">
    <location>
        <begin position="1"/>
        <end position="28"/>
    </location>
</feature>
<reference evidence="3" key="1">
    <citation type="submission" date="2023-04" db="EMBL/GenBank/DDBJ databases">
        <title>Colletotrichum limetticola genome sequence.</title>
        <authorList>
            <person name="Baroncelli R."/>
        </authorList>
    </citation>
    <scope>NUCLEOTIDE SEQUENCE</scope>
    <source>
        <strain evidence="3">KLA-Anderson</strain>
    </source>
</reference>
<comment type="caution">
    <text evidence="3">The sequence shown here is derived from an EMBL/GenBank/DDBJ whole genome shotgun (WGS) entry which is preliminary data.</text>
</comment>
<feature type="compositionally biased region" description="Polar residues" evidence="1">
    <location>
        <begin position="1"/>
        <end position="13"/>
    </location>
</feature>
<accession>A0ABQ9PU68</accession>
<keyword evidence="2" id="KW-0472">Membrane</keyword>
<keyword evidence="4" id="KW-1185">Reference proteome</keyword>
<evidence type="ECO:0000313" key="3">
    <source>
        <dbReference type="EMBL" id="KAK0375093.1"/>
    </source>
</evidence>
<evidence type="ECO:0000256" key="2">
    <source>
        <dbReference type="SAM" id="Phobius"/>
    </source>
</evidence>
<sequence>MSFSSQVDRSCSATHPPGPTSSPSFSSPSGITAVLCCSSCLLLFCLSFPVSIRLVTKSLSAH</sequence>
<evidence type="ECO:0000256" key="1">
    <source>
        <dbReference type="SAM" id="MobiDB-lite"/>
    </source>
</evidence>
<evidence type="ECO:0000313" key="4">
    <source>
        <dbReference type="Proteomes" id="UP001169217"/>
    </source>
</evidence>
<keyword evidence="2" id="KW-1133">Transmembrane helix</keyword>
<gene>
    <name evidence="3" type="ORF">CLIM01_07554</name>
</gene>
<keyword evidence="2" id="KW-0812">Transmembrane</keyword>
<dbReference type="EMBL" id="JARUPT010000221">
    <property type="protein sequence ID" value="KAK0375093.1"/>
    <property type="molecule type" value="Genomic_DNA"/>
</dbReference>
<organism evidence="3 4">
    <name type="scientific">Colletotrichum limetticola</name>
    <dbReference type="NCBI Taxonomy" id="1209924"/>
    <lineage>
        <taxon>Eukaryota</taxon>
        <taxon>Fungi</taxon>
        <taxon>Dikarya</taxon>
        <taxon>Ascomycota</taxon>
        <taxon>Pezizomycotina</taxon>
        <taxon>Sordariomycetes</taxon>
        <taxon>Hypocreomycetidae</taxon>
        <taxon>Glomerellales</taxon>
        <taxon>Glomerellaceae</taxon>
        <taxon>Colletotrichum</taxon>
        <taxon>Colletotrichum acutatum species complex</taxon>
    </lineage>
</organism>
<name>A0ABQ9PU68_9PEZI</name>
<protein>
    <submittedName>
        <fullName evidence="3">Uncharacterized protein</fullName>
    </submittedName>
</protein>
<dbReference type="Proteomes" id="UP001169217">
    <property type="component" value="Unassembled WGS sequence"/>
</dbReference>